<protein>
    <submittedName>
        <fullName evidence="2">Uncharacterized protein</fullName>
    </submittedName>
</protein>
<evidence type="ECO:0000256" key="1">
    <source>
        <dbReference type="SAM" id="MobiDB-lite"/>
    </source>
</evidence>
<sequence>MFFPELLKGYSRNQRFAPFFPSLLIPQARDFLSPLSSSTSPSHAASKSSRHSDQSGKVMAGEDGSGDPPLDPLFSYPQIPSVLPPQSSLEAMGRGSLMAPRVGLPRPPPAAPPVSSIQAGTAAGRAGPAHGRPGQAADGQPAGAQAARPQATADHRPPASSSRKRPLAAKKKDEQAEHTTEHTPNIDQGHSRPFSQKPHVPRAGARLRAKQVYLLQKLHSGAALWWSWWSRAEKGGTEQSQTDPKYKHHS</sequence>
<feature type="compositionally biased region" description="Basic and acidic residues" evidence="1">
    <location>
        <begin position="170"/>
        <end position="181"/>
    </location>
</feature>
<organism evidence="2 3">
    <name type="scientific">Oryza meyeriana var. granulata</name>
    <dbReference type="NCBI Taxonomy" id="110450"/>
    <lineage>
        <taxon>Eukaryota</taxon>
        <taxon>Viridiplantae</taxon>
        <taxon>Streptophyta</taxon>
        <taxon>Embryophyta</taxon>
        <taxon>Tracheophyta</taxon>
        <taxon>Spermatophyta</taxon>
        <taxon>Magnoliopsida</taxon>
        <taxon>Liliopsida</taxon>
        <taxon>Poales</taxon>
        <taxon>Poaceae</taxon>
        <taxon>BOP clade</taxon>
        <taxon>Oryzoideae</taxon>
        <taxon>Oryzeae</taxon>
        <taxon>Oryzinae</taxon>
        <taxon>Oryza</taxon>
        <taxon>Oryza meyeriana</taxon>
    </lineage>
</organism>
<accession>A0A6G1CDE4</accession>
<feature type="compositionally biased region" description="Low complexity" evidence="1">
    <location>
        <begin position="118"/>
        <end position="152"/>
    </location>
</feature>
<evidence type="ECO:0000313" key="3">
    <source>
        <dbReference type="Proteomes" id="UP000479710"/>
    </source>
</evidence>
<dbReference type="AlphaFoldDB" id="A0A6G1CDE4"/>
<feature type="compositionally biased region" description="Low complexity" evidence="1">
    <location>
        <begin position="34"/>
        <end position="47"/>
    </location>
</feature>
<dbReference type="Proteomes" id="UP000479710">
    <property type="component" value="Unassembled WGS sequence"/>
</dbReference>
<comment type="caution">
    <text evidence="2">The sequence shown here is derived from an EMBL/GenBank/DDBJ whole genome shotgun (WGS) entry which is preliminary data.</text>
</comment>
<keyword evidence="3" id="KW-1185">Reference proteome</keyword>
<feature type="region of interest" description="Disordered" evidence="1">
    <location>
        <begin position="34"/>
        <end position="200"/>
    </location>
</feature>
<reference evidence="2 3" key="1">
    <citation type="submission" date="2019-11" db="EMBL/GenBank/DDBJ databases">
        <title>Whole genome sequence of Oryza granulata.</title>
        <authorList>
            <person name="Li W."/>
        </authorList>
    </citation>
    <scope>NUCLEOTIDE SEQUENCE [LARGE SCALE GENOMIC DNA]</scope>
    <source>
        <strain evidence="3">cv. Menghai</strain>
        <tissue evidence="2">Leaf</tissue>
    </source>
</reference>
<dbReference type="EMBL" id="SPHZ02000009">
    <property type="protein sequence ID" value="KAF0898508.1"/>
    <property type="molecule type" value="Genomic_DNA"/>
</dbReference>
<proteinExistence type="predicted"/>
<name>A0A6G1CDE4_9ORYZ</name>
<evidence type="ECO:0000313" key="2">
    <source>
        <dbReference type="EMBL" id="KAF0898508.1"/>
    </source>
</evidence>
<gene>
    <name evidence="2" type="ORF">E2562_008109</name>
</gene>